<protein>
    <submittedName>
        <fullName evidence="1">Uncharacterized protein</fullName>
    </submittedName>
</protein>
<proteinExistence type="predicted"/>
<accession>A0ABQ0ZEC0</accession>
<sequence length="137" mass="15017">MGSNGGPGACAAKAGSAKGVLPITIEYEIGSANVVVWLTLFEKSRRVVLGSSIREINGRIQREGEVVHLVAQQLLELTGDLYGLTDRDETFRLPNGRGDESVGEAAPHCAWPDRSKKVRINFQMRRWLQCRLITGTP</sequence>
<gene>
    <name evidence="1" type="ORF">RsS93_63820</name>
</gene>
<dbReference type="EMBL" id="BLAJ01000029">
    <property type="protein sequence ID" value="GES53768.1"/>
    <property type="molecule type" value="Genomic_DNA"/>
</dbReference>
<evidence type="ECO:0000313" key="2">
    <source>
        <dbReference type="Proteomes" id="UP000390335"/>
    </source>
</evidence>
<organism evidence="1 2">
    <name type="scientific">Rhizobium dioscoreae</name>
    <dbReference type="NCBI Taxonomy" id="2653122"/>
    <lineage>
        <taxon>Bacteria</taxon>
        <taxon>Pseudomonadati</taxon>
        <taxon>Pseudomonadota</taxon>
        <taxon>Alphaproteobacteria</taxon>
        <taxon>Hyphomicrobiales</taxon>
        <taxon>Rhizobiaceae</taxon>
        <taxon>Rhizobium/Agrobacterium group</taxon>
        <taxon>Rhizobium</taxon>
    </lineage>
</organism>
<keyword evidence="2" id="KW-1185">Reference proteome</keyword>
<evidence type="ECO:0000313" key="1">
    <source>
        <dbReference type="EMBL" id="GES53768.1"/>
    </source>
</evidence>
<comment type="caution">
    <text evidence="1">The sequence shown here is derived from an EMBL/GenBank/DDBJ whole genome shotgun (WGS) entry which is preliminary data.</text>
</comment>
<dbReference type="Proteomes" id="UP000390335">
    <property type="component" value="Unassembled WGS sequence"/>
</dbReference>
<name>A0ABQ0ZEC0_9HYPH</name>
<reference evidence="1 2" key="1">
    <citation type="journal article" date="2020" name="Genome Biol. Evol.">
        <title>Rhizobium dioscoreae sp. nov., a plant growth-promoting bacterium isolated from yam (Dioscorea species).</title>
        <authorList>
            <person name="Ouyabe M."/>
            <person name="Tanaka N."/>
            <person name="Shiwa Y."/>
            <person name="Fujita N."/>
            <person name="Kikuno H."/>
            <person name="Babil P."/>
            <person name="Shiwachi H."/>
        </authorList>
    </citation>
    <scope>NUCLEOTIDE SEQUENCE [LARGE SCALE GENOMIC DNA]</scope>
    <source>
        <strain evidence="1 2">S-93</strain>
    </source>
</reference>